<comment type="caution">
    <text evidence="7">The sequence shown here is derived from an EMBL/GenBank/DDBJ whole genome shotgun (WGS) entry which is preliminary data.</text>
</comment>
<sequence length="247" mass="27158">MRKLKDSRRAEIVDAALLVAAEQGIKAVSMRAVAARLGLTPMALYGYFRNKDELLDAVIGRMLAEISRPATGLGWRETILHLAAEVRSVARRYPTVVPLLFTRPAVSPSAIMVIDLLFDALLRAGVEPARVPRMERMISTFIIGYAISEVGGRFSEGSLDTRSRRAQLHPDLLPAHQLLAEHLDAPVDWDAEYQADLDGFLDIVAALAARDRREPIAEPRPSRPPGRPDAERLSRSSGAGSRPDPVR</sequence>
<dbReference type="PROSITE" id="PS50977">
    <property type="entry name" value="HTH_TETR_2"/>
    <property type="match status" value="1"/>
</dbReference>
<evidence type="ECO:0000256" key="4">
    <source>
        <dbReference type="PROSITE-ProRule" id="PRU00335"/>
    </source>
</evidence>
<keyword evidence="8" id="KW-1185">Reference proteome</keyword>
<keyword evidence="2 4" id="KW-0238">DNA-binding</keyword>
<dbReference type="RefSeq" id="WP_380847763.1">
    <property type="nucleotide sequence ID" value="NZ_JBHSFP010000030.1"/>
</dbReference>
<keyword evidence="1" id="KW-0805">Transcription regulation</keyword>
<dbReference type="InterPro" id="IPR050109">
    <property type="entry name" value="HTH-type_TetR-like_transc_reg"/>
</dbReference>
<dbReference type="PANTHER" id="PTHR30055:SF151">
    <property type="entry name" value="TRANSCRIPTIONAL REGULATORY PROTEIN"/>
    <property type="match status" value="1"/>
</dbReference>
<dbReference type="PANTHER" id="PTHR30055">
    <property type="entry name" value="HTH-TYPE TRANSCRIPTIONAL REGULATOR RUTR"/>
    <property type="match status" value="1"/>
</dbReference>
<dbReference type="Gene3D" id="1.10.10.60">
    <property type="entry name" value="Homeodomain-like"/>
    <property type="match status" value="1"/>
</dbReference>
<evidence type="ECO:0000313" key="8">
    <source>
        <dbReference type="Proteomes" id="UP001596004"/>
    </source>
</evidence>
<feature type="region of interest" description="Disordered" evidence="5">
    <location>
        <begin position="212"/>
        <end position="247"/>
    </location>
</feature>
<protein>
    <submittedName>
        <fullName evidence="7">TetR/AcrR family transcriptional regulator</fullName>
    </submittedName>
</protein>
<feature type="domain" description="HTH tetR-type" evidence="6">
    <location>
        <begin position="6"/>
        <end position="66"/>
    </location>
</feature>
<dbReference type="SUPFAM" id="SSF46689">
    <property type="entry name" value="Homeodomain-like"/>
    <property type="match status" value="1"/>
</dbReference>
<dbReference type="PRINTS" id="PR00455">
    <property type="entry name" value="HTHTETR"/>
</dbReference>
<proteinExistence type="predicted"/>
<name>A0ABV9CQ07_9ACTN</name>
<evidence type="ECO:0000259" key="6">
    <source>
        <dbReference type="PROSITE" id="PS50977"/>
    </source>
</evidence>
<evidence type="ECO:0000256" key="5">
    <source>
        <dbReference type="SAM" id="MobiDB-lite"/>
    </source>
</evidence>
<reference evidence="8" key="1">
    <citation type="journal article" date="2019" name="Int. J. Syst. Evol. Microbiol.">
        <title>The Global Catalogue of Microorganisms (GCM) 10K type strain sequencing project: providing services to taxonomists for standard genome sequencing and annotation.</title>
        <authorList>
            <consortium name="The Broad Institute Genomics Platform"/>
            <consortium name="The Broad Institute Genome Sequencing Center for Infectious Disease"/>
            <person name="Wu L."/>
            <person name="Ma J."/>
        </authorList>
    </citation>
    <scope>NUCLEOTIDE SEQUENCE [LARGE SCALE GENOMIC DNA]</scope>
    <source>
        <strain evidence="8">CGMCC 4.7132</strain>
    </source>
</reference>
<evidence type="ECO:0000313" key="7">
    <source>
        <dbReference type="EMBL" id="MFC4535361.1"/>
    </source>
</evidence>
<dbReference type="EMBL" id="JBHSFP010000030">
    <property type="protein sequence ID" value="MFC4535361.1"/>
    <property type="molecule type" value="Genomic_DNA"/>
</dbReference>
<dbReference type="InterPro" id="IPR004111">
    <property type="entry name" value="Repressor_TetR_C"/>
</dbReference>
<dbReference type="Pfam" id="PF00440">
    <property type="entry name" value="TetR_N"/>
    <property type="match status" value="1"/>
</dbReference>
<feature type="DNA-binding region" description="H-T-H motif" evidence="4">
    <location>
        <begin position="29"/>
        <end position="48"/>
    </location>
</feature>
<gene>
    <name evidence="7" type="ORF">ACFO60_31750</name>
</gene>
<dbReference type="Proteomes" id="UP001596004">
    <property type="component" value="Unassembled WGS sequence"/>
</dbReference>
<accession>A0ABV9CQ07</accession>
<evidence type="ECO:0000256" key="2">
    <source>
        <dbReference type="ARBA" id="ARBA00023125"/>
    </source>
</evidence>
<evidence type="ECO:0000256" key="3">
    <source>
        <dbReference type="ARBA" id="ARBA00023163"/>
    </source>
</evidence>
<dbReference type="InterPro" id="IPR001647">
    <property type="entry name" value="HTH_TetR"/>
</dbReference>
<dbReference type="InterPro" id="IPR009057">
    <property type="entry name" value="Homeodomain-like_sf"/>
</dbReference>
<dbReference type="SUPFAM" id="SSF48498">
    <property type="entry name" value="Tetracyclin repressor-like, C-terminal domain"/>
    <property type="match status" value="1"/>
</dbReference>
<dbReference type="Pfam" id="PF02909">
    <property type="entry name" value="TetR_C_1"/>
    <property type="match status" value="1"/>
</dbReference>
<dbReference type="InterPro" id="IPR036271">
    <property type="entry name" value="Tet_transcr_reg_TetR-rel_C_sf"/>
</dbReference>
<feature type="compositionally biased region" description="Basic and acidic residues" evidence="5">
    <location>
        <begin position="212"/>
        <end position="234"/>
    </location>
</feature>
<keyword evidence="3" id="KW-0804">Transcription</keyword>
<evidence type="ECO:0000256" key="1">
    <source>
        <dbReference type="ARBA" id="ARBA00023015"/>
    </source>
</evidence>
<dbReference type="Gene3D" id="1.10.357.10">
    <property type="entry name" value="Tetracycline Repressor, domain 2"/>
    <property type="match status" value="1"/>
</dbReference>
<organism evidence="7 8">
    <name type="scientific">Sphaerisporangium dianthi</name>
    <dbReference type="NCBI Taxonomy" id="1436120"/>
    <lineage>
        <taxon>Bacteria</taxon>
        <taxon>Bacillati</taxon>
        <taxon>Actinomycetota</taxon>
        <taxon>Actinomycetes</taxon>
        <taxon>Streptosporangiales</taxon>
        <taxon>Streptosporangiaceae</taxon>
        <taxon>Sphaerisporangium</taxon>
    </lineage>
</organism>